<evidence type="ECO:0000313" key="2">
    <source>
        <dbReference type="EMBL" id="GFU21762.1"/>
    </source>
</evidence>
<keyword evidence="3" id="KW-1185">Reference proteome</keyword>
<evidence type="ECO:0000256" key="1">
    <source>
        <dbReference type="SAM" id="MobiDB-lite"/>
    </source>
</evidence>
<dbReference type="AlphaFoldDB" id="A0A8X6QE02"/>
<sequence length="135" mass="15914">MNKLFEPGLYNYHKMKEAKEEKRYKISQRHPRSEFPMLKLRDNVFMGPHQKGLSKKQGVVTEVITPRRVEVTIVEGRKYIRNRMFIKNQNREDKQPTKKASEEANAERADVPSNEFSPYCTLSGRVVKQSERLTM</sequence>
<feature type="compositionally biased region" description="Basic and acidic residues" evidence="1">
    <location>
        <begin position="89"/>
        <end position="110"/>
    </location>
</feature>
<accession>A0A8X6QE02</accession>
<proteinExistence type="predicted"/>
<evidence type="ECO:0000313" key="3">
    <source>
        <dbReference type="Proteomes" id="UP000887013"/>
    </source>
</evidence>
<name>A0A8X6QE02_NEPPI</name>
<feature type="region of interest" description="Disordered" evidence="1">
    <location>
        <begin position="84"/>
        <end position="119"/>
    </location>
</feature>
<comment type="caution">
    <text evidence="2">The sequence shown here is derived from an EMBL/GenBank/DDBJ whole genome shotgun (WGS) entry which is preliminary data.</text>
</comment>
<protein>
    <submittedName>
        <fullName evidence="2">Uncharacterized protein</fullName>
    </submittedName>
</protein>
<dbReference type="EMBL" id="BMAW01080885">
    <property type="protein sequence ID" value="GFU21762.1"/>
    <property type="molecule type" value="Genomic_DNA"/>
</dbReference>
<reference evidence="2" key="1">
    <citation type="submission" date="2020-08" db="EMBL/GenBank/DDBJ databases">
        <title>Multicomponent nature underlies the extraordinary mechanical properties of spider dragline silk.</title>
        <authorList>
            <person name="Kono N."/>
            <person name="Nakamura H."/>
            <person name="Mori M."/>
            <person name="Yoshida Y."/>
            <person name="Ohtoshi R."/>
            <person name="Malay A.D."/>
            <person name="Moran D.A.P."/>
            <person name="Tomita M."/>
            <person name="Numata K."/>
            <person name="Arakawa K."/>
        </authorList>
    </citation>
    <scope>NUCLEOTIDE SEQUENCE</scope>
</reference>
<organism evidence="2 3">
    <name type="scientific">Nephila pilipes</name>
    <name type="common">Giant wood spider</name>
    <name type="synonym">Nephila maculata</name>
    <dbReference type="NCBI Taxonomy" id="299642"/>
    <lineage>
        <taxon>Eukaryota</taxon>
        <taxon>Metazoa</taxon>
        <taxon>Ecdysozoa</taxon>
        <taxon>Arthropoda</taxon>
        <taxon>Chelicerata</taxon>
        <taxon>Arachnida</taxon>
        <taxon>Araneae</taxon>
        <taxon>Araneomorphae</taxon>
        <taxon>Entelegynae</taxon>
        <taxon>Araneoidea</taxon>
        <taxon>Nephilidae</taxon>
        <taxon>Nephila</taxon>
    </lineage>
</organism>
<gene>
    <name evidence="2" type="ORF">NPIL_309721</name>
</gene>
<dbReference type="Proteomes" id="UP000887013">
    <property type="component" value="Unassembled WGS sequence"/>
</dbReference>